<dbReference type="CDD" id="cd18800">
    <property type="entry name" value="SF2_C_EcoR124I-like"/>
    <property type="match status" value="1"/>
</dbReference>
<accession>A0A2M7U5G3</accession>
<dbReference type="PANTHER" id="PTHR30195">
    <property type="entry name" value="TYPE I SITE-SPECIFIC DEOXYRIBONUCLEASE PROTEIN SUBUNIT M AND R"/>
    <property type="match status" value="1"/>
</dbReference>
<dbReference type="GO" id="GO:0005524">
    <property type="term" value="F:ATP binding"/>
    <property type="evidence" value="ECO:0007669"/>
    <property type="project" value="UniProtKB-KW"/>
</dbReference>
<evidence type="ECO:0000256" key="4">
    <source>
        <dbReference type="ARBA" id="ARBA00022741"/>
    </source>
</evidence>
<dbReference type="PANTHER" id="PTHR30195:SF15">
    <property type="entry name" value="TYPE I RESTRICTION ENZYME HINDI ENDONUCLEASE SUBUNIT"/>
    <property type="match status" value="1"/>
</dbReference>
<evidence type="ECO:0000256" key="6">
    <source>
        <dbReference type="ARBA" id="ARBA00022759"/>
    </source>
</evidence>
<evidence type="ECO:0000313" key="13">
    <source>
        <dbReference type="EMBL" id="PIZ66131.1"/>
    </source>
</evidence>
<keyword evidence="7 10" id="KW-0378">Hydrolase</keyword>
<dbReference type="Gene3D" id="3.90.1570.50">
    <property type="match status" value="1"/>
</dbReference>
<dbReference type="InterPro" id="IPR004473">
    <property type="entry name" value="Restrct_endonuc_typeI_HsdR"/>
</dbReference>
<evidence type="ECO:0000256" key="3">
    <source>
        <dbReference type="ARBA" id="ARBA00022722"/>
    </source>
</evidence>
<evidence type="ECO:0000256" key="8">
    <source>
        <dbReference type="ARBA" id="ARBA00022840"/>
    </source>
</evidence>
<evidence type="ECO:0000256" key="1">
    <source>
        <dbReference type="ARBA" id="ARBA00000851"/>
    </source>
</evidence>
<evidence type="ECO:0000256" key="5">
    <source>
        <dbReference type="ARBA" id="ARBA00022747"/>
    </source>
</evidence>
<feature type="coiled-coil region" evidence="11">
    <location>
        <begin position="859"/>
        <end position="935"/>
    </location>
</feature>
<comment type="catalytic activity">
    <reaction evidence="1 10">
        <text>Endonucleolytic cleavage of DNA to give random double-stranded fragments with terminal 5'-phosphates, ATP is simultaneously hydrolyzed.</text>
        <dbReference type="EC" id="3.1.21.3"/>
    </reaction>
</comment>
<dbReference type="GO" id="GO:0009035">
    <property type="term" value="F:type I site-specific deoxyribonuclease activity"/>
    <property type="evidence" value="ECO:0007669"/>
    <property type="project" value="UniProtKB-EC"/>
</dbReference>
<keyword evidence="6" id="KW-0255">Endonuclease</keyword>
<dbReference type="EC" id="3.1.21.3" evidence="10"/>
<dbReference type="GO" id="GO:0009307">
    <property type="term" value="P:DNA restriction-modification system"/>
    <property type="evidence" value="ECO:0007669"/>
    <property type="project" value="UniProtKB-KW"/>
</dbReference>
<dbReference type="InterPro" id="IPR021810">
    <property type="entry name" value="T1RH-like_C"/>
</dbReference>
<dbReference type="InterPro" id="IPR014001">
    <property type="entry name" value="Helicase_ATP-bd"/>
</dbReference>
<dbReference type="SUPFAM" id="SSF52540">
    <property type="entry name" value="P-loop containing nucleoside triphosphate hydrolases"/>
    <property type="match status" value="2"/>
</dbReference>
<dbReference type="GO" id="GO:0004386">
    <property type="term" value="F:helicase activity"/>
    <property type="evidence" value="ECO:0007669"/>
    <property type="project" value="UniProtKB-KW"/>
</dbReference>
<dbReference type="Proteomes" id="UP000230027">
    <property type="component" value="Unassembled WGS sequence"/>
</dbReference>
<comment type="subunit">
    <text evidence="10">The type I restriction/modification system is composed of three polypeptides R, M and S.</text>
</comment>
<keyword evidence="13" id="KW-0347">Helicase</keyword>
<dbReference type="EMBL" id="PFOD01000023">
    <property type="protein sequence ID" value="PIZ66131.1"/>
    <property type="molecule type" value="Genomic_DNA"/>
</dbReference>
<dbReference type="SMART" id="SM00487">
    <property type="entry name" value="DEXDc"/>
    <property type="match status" value="1"/>
</dbReference>
<dbReference type="InterPro" id="IPR055180">
    <property type="entry name" value="HsdR_RecA-like_helicase_dom_2"/>
</dbReference>
<comment type="caution">
    <text evidence="13">The sequence shown here is derived from an EMBL/GenBank/DDBJ whole genome shotgun (WGS) entry which is preliminary data.</text>
</comment>
<dbReference type="GO" id="GO:0003677">
    <property type="term" value="F:DNA binding"/>
    <property type="evidence" value="ECO:0007669"/>
    <property type="project" value="UniProtKB-KW"/>
</dbReference>
<keyword evidence="8 10" id="KW-0067">ATP-binding</keyword>
<evidence type="ECO:0000256" key="7">
    <source>
        <dbReference type="ARBA" id="ARBA00022801"/>
    </source>
</evidence>
<sequence length="1038" mass="120098">MNKFNEDNLVEQTVISILKELWQDENCHINAFTDAEDKKLGRENRGEVLLTPTLRFSLKKLNPDIPDSAIDEAVSEISRDRSTLPLVRANQEVYKLLKDGLNVNVKNADESDETVTIKFFDFENPLNNDFKIVSQMWIVGDIYTKRPDVTVFVNGMPLLLLELKASHKNLSDALKSNITPYKESIPKLFWYNMGIVISNGVENKVGSLTAPYEFYNDWKKVESEEDEAKTDLRTLLFGLCDKKRFLDIFENFILFDESKGEVKKIIPRYFQYYGVNSVFKNVKNRKNLDGKLGVFWHTQGSGKSYSMVYVSQKVLRKLRGNFTFVVVTDRTQLDGQAYGNFANVGAVYEKEVRATSIHNLKDLLQQDHRQIFTTIQKFQDIAEAVSNREDIIVMTDEAHRSQYDHFALNMRKALPNASFIGFTGTPLLAKGEEKTRETFGEYVSVYNFGQSIEDKATVPLYFENRVPFLKNVNENLDKDLEQVMNFYDLEEDAEDKLEKEFSTFYHIVTREDRLNAISRDIVQHFVSRGYDGKAMVVCVDKKTAIRLHSKVQNEWQRYLGKLRLELSNTTDEFKRDRILEKLEQHEDVDMAVVVSQSQSEIEDMAEFDIDMKPIRARIINENLEEEFKKADSNLRIVFVCAMWMTGFDVPNLSTLYLDKPLKNHTLMQTIARANRVYEGKKNGVIVDYIGVFKNIEKALALYASTLSGDDEIIRDKSELLEDLKKKIAQTKSSLKEKDIDIDLILKVSAEEKLKLINHYSDIVLSEERYKKKILNIASELQSAYKSVLPDPNAEQYYDFVIATTVLASRIRDIGSKSIDVSGVKRDLEELLDRSIQTGEYIIPQHKKIKDLSKLDANALKKFFEDLEDKNIQVEEMKSELADKIEELMKRNKKRKQFMDRLNSLLDEYNSGAHDIDKLFDDLVELAKDLTAEEERCIKENLTDDELAIFDLLVKDELSESEIMQVKKASRALLEKLQTEKLVLDWREKEPTRAGVKNTIFNIVYSTLPEPTYTEVDCEQKGLEVYNFVYERYGSFSYE</sequence>
<comment type="function">
    <text evidence="10">Subunit R is required for both nuclease and ATPase activities, but not for modification.</text>
</comment>
<evidence type="ECO:0000256" key="10">
    <source>
        <dbReference type="RuleBase" id="RU364115"/>
    </source>
</evidence>
<dbReference type="CDD" id="cd22332">
    <property type="entry name" value="HsdR_N"/>
    <property type="match status" value="1"/>
</dbReference>
<name>A0A2M7U5G3_9BACT</name>
<organism evidence="13 14">
    <name type="scientific">Candidatus Roizmanbacteria bacterium CG_4_10_14_0_2_um_filter_36_9</name>
    <dbReference type="NCBI Taxonomy" id="1974823"/>
    <lineage>
        <taxon>Bacteria</taxon>
        <taxon>Candidatus Roizmaniibacteriota</taxon>
    </lineage>
</organism>
<proteinExistence type="inferred from homology"/>
<keyword evidence="5 10" id="KW-0680">Restriction system</keyword>
<evidence type="ECO:0000256" key="9">
    <source>
        <dbReference type="ARBA" id="ARBA00023125"/>
    </source>
</evidence>
<keyword evidence="11" id="KW-0175">Coiled coil</keyword>
<dbReference type="InterPro" id="IPR007409">
    <property type="entry name" value="Restrct_endonuc_type1_HsdR_N"/>
</dbReference>
<keyword evidence="9 10" id="KW-0238">DNA-binding</keyword>
<dbReference type="Pfam" id="PF22679">
    <property type="entry name" value="T1R_D3-like"/>
    <property type="match status" value="1"/>
</dbReference>
<comment type="similarity">
    <text evidence="2 10">Belongs to the HsdR family.</text>
</comment>
<keyword evidence="4 10" id="KW-0547">Nucleotide-binding</keyword>
<dbReference type="InterPro" id="IPR027417">
    <property type="entry name" value="P-loop_NTPase"/>
</dbReference>
<dbReference type="Gene3D" id="3.40.50.300">
    <property type="entry name" value="P-loop containing nucleotide triphosphate hydrolases"/>
    <property type="match status" value="2"/>
</dbReference>
<dbReference type="Pfam" id="PF11867">
    <property type="entry name" value="T1RH-like_C"/>
    <property type="match status" value="1"/>
</dbReference>
<dbReference type="AlphaFoldDB" id="A0A2M7U5G3"/>
<evidence type="ECO:0000256" key="2">
    <source>
        <dbReference type="ARBA" id="ARBA00008598"/>
    </source>
</evidence>
<dbReference type="CDD" id="cd18030">
    <property type="entry name" value="DEXHc_RE_I_HsdR"/>
    <property type="match status" value="1"/>
</dbReference>
<gene>
    <name evidence="13" type="ORF">COY14_00895</name>
</gene>
<dbReference type="Pfam" id="PF04313">
    <property type="entry name" value="HSDR_N"/>
    <property type="match status" value="1"/>
</dbReference>
<dbReference type="InterPro" id="IPR040980">
    <property type="entry name" value="SWI2_SNF2"/>
</dbReference>
<protein>
    <recommendedName>
        <fullName evidence="10">Type I restriction enzyme endonuclease subunit</fullName>
        <shortName evidence="10">R protein</shortName>
        <ecNumber evidence="10">3.1.21.3</ecNumber>
    </recommendedName>
</protein>
<feature type="coiled-coil region" evidence="11">
    <location>
        <begin position="713"/>
        <end position="740"/>
    </location>
</feature>
<evidence type="ECO:0000259" key="12">
    <source>
        <dbReference type="PROSITE" id="PS51192"/>
    </source>
</evidence>
<feature type="domain" description="Helicase ATP-binding" evidence="12">
    <location>
        <begin position="284"/>
        <end position="444"/>
    </location>
</feature>
<reference evidence="14" key="1">
    <citation type="submission" date="2017-09" db="EMBL/GenBank/DDBJ databases">
        <title>Depth-based differentiation of microbial function through sediment-hosted aquifers and enrichment of novel symbionts in the deep terrestrial subsurface.</title>
        <authorList>
            <person name="Probst A.J."/>
            <person name="Ladd B."/>
            <person name="Jarett J.K."/>
            <person name="Geller-Mcgrath D.E."/>
            <person name="Sieber C.M.K."/>
            <person name="Emerson J.B."/>
            <person name="Anantharaman K."/>
            <person name="Thomas B.C."/>
            <person name="Malmstrom R."/>
            <person name="Stieglmeier M."/>
            <person name="Klingl A."/>
            <person name="Woyke T."/>
            <person name="Ryan C.M."/>
            <person name="Banfield J.F."/>
        </authorList>
    </citation>
    <scope>NUCLEOTIDE SEQUENCE [LARGE SCALE GENOMIC DNA]</scope>
</reference>
<evidence type="ECO:0000256" key="11">
    <source>
        <dbReference type="SAM" id="Coils"/>
    </source>
</evidence>
<dbReference type="Pfam" id="PF18766">
    <property type="entry name" value="SWI2_SNF2"/>
    <property type="match status" value="1"/>
</dbReference>
<dbReference type="NCBIfam" id="TIGR00348">
    <property type="entry name" value="hsdR"/>
    <property type="match status" value="1"/>
</dbReference>
<keyword evidence="3" id="KW-0540">Nuclease</keyword>
<dbReference type="InterPro" id="IPR051268">
    <property type="entry name" value="Type-I_R_enzyme_R_subunit"/>
</dbReference>
<evidence type="ECO:0000313" key="14">
    <source>
        <dbReference type="Proteomes" id="UP000230027"/>
    </source>
</evidence>
<dbReference type="PROSITE" id="PS51192">
    <property type="entry name" value="HELICASE_ATP_BIND_1"/>
    <property type="match status" value="1"/>
</dbReference>